<dbReference type="EMBL" id="LLEI02000043">
    <property type="protein sequence ID" value="OAJ93411.1"/>
    <property type="molecule type" value="Genomic_DNA"/>
</dbReference>
<comment type="caution">
    <text evidence="2">The sequence shown here is derived from an EMBL/GenBank/DDBJ whole genome shotgun (WGS) entry which is preliminary data.</text>
</comment>
<protein>
    <recommendedName>
        <fullName evidence="4">Pilus assembly protein TadG</fullName>
    </recommendedName>
</protein>
<keyword evidence="1" id="KW-0472">Membrane</keyword>
<organism evidence="2 3">
    <name type="scientific">Vibrio bivalvicida</name>
    <dbReference type="NCBI Taxonomy" id="1276888"/>
    <lineage>
        <taxon>Bacteria</taxon>
        <taxon>Pseudomonadati</taxon>
        <taxon>Pseudomonadota</taxon>
        <taxon>Gammaproteobacteria</taxon>
        <taxon>Vibrionales</taxon>
        <taxon>Vibrionaceae</taxon>
        <taxon>Vibrio</taxon>
        <taxon>Vibrio oreintalis group</taxon>
    </lineage>
</organism>
<accession>A0A177XXV8</accession>
<feature type="transmembrane region" description="Helical" evidence="1">
    <location>
        <begin position="16"/>
        <end position="36"/>
    </location>
</feature>
<keyword evidence="1" id="KW-1133">Transmembrane helix</keyword>
<proteinExistence type="predicted"/>
<evidence type="ECO:0000256" key="1">
    <source>
        <dbReference type="SAM" id="Phobius"/>
    </source>
</evidence>
<evidence type="ECO:0000313" key="3">
    <source>
        <dbReference type="Proteomes" id="UP000078406"/>
    </source>
</evidence>
<reference evidence="2 3" key="1">
    <citation type="journal article" date="2016" name="Syst. Appl. Microbiol.">
        <title>Vibrio bivalvicida sp. nov., a novel larval pathogen for bivalve molluscs reared in a hatchery.</title>
        <authorList>
            <person name="Dubert J."/>
            <person name="Romalde J.L."/>
            <person name="Prado S."/>
            <person name="Barja J.L."/>
        </authorList>
    </citation>
    <scope>NUCLEOTIDE SEQUENCE [LARGE SCALE GENOMIC DNA]</scope>
    <source>
        <strain evidence="2 3">605</strain>
    </source>
</reference>
<evidence type="ECO:0008006" key="4">
    <source>
        <dbReference type="Google" id="ProtNLM"/>
    </source>
</evidence>
<dbReference type="AlphaFoldDB" id="A0A177XXV8"/>
<gene>
    <name evidence="2" type="ORF">APB76_15750</name>
</gene>
<dbReference type="Pfam" id="PF16964">
    <property type="entry name" value="TadF"/>
    <property type="match status" value="1"/>
</dbReference>
<sequence length="184" mass="20111">MTAKIKSQQGATVVEFPFVVLGIMVIVFGLVSIYRLMYVQTRMDSSAFMVADSVSRTLKGTPDSIQYSAENLLEVATRMLPAGFERQKVGVVLDIYGEASNTPIYSVSAGAQCQKSTSKVKPKSLVPVNQQVSSAFYGREATLIELHLCVLEPFNPDSRFAIDGLVLPNELSSNAVMIGRYYAK</sequence>
<dbReference type="InterPro" id="IPR031582">
    <property type="entry name" value="TadF"/>
</dbReference>
<keyword evidence="1" id="KW-0812">Transmembrane</keyword>
<name>A0A177XXV8_9VIBR</name>
<evidence type="ECO:0000313" key="2">
    <source>
        <dbReference type="EMBL" id="OAJ93411.1"/>
    </source>
</evidence>
<dbReference type="Proteomes" id="UP000078406">
    <property type="component" value="Unassembled WGS sequence"/>
</dbReference>
<dbReference type="RefSeq" id="WP_049843315.1">
    <property type="nucleotide sequence ID" value="NZ_LLEI02000043.1"/>
</dbReference>